<protein>
    <submittedName>
        <fullName evidence="3">Amidohydrolase family protein</fullName>
    </submittedName>
</protein>
<evidence type="ECO:0000313" key="4">
    <source>
        <dbReference type="Proteomes" id="UP000689967"/>
    </source>
</evidence>
<feature type="domain" description="Amidohydrolase-related" evidence="2">
    <location>
        <begin position="60"/>
        <end position="342"/>
    </location>
</feature>
<dbReference type="Pfam" id="PF01979">
    <property type="entry name" value="Amidohydro_1"/>
    <property type="match status" value="1"/>
</dbReference>
<reference evidence="3 4" key="1">
    <citation type="submission" date="2021-01" db="EMBL/GenBank/DDBJ databases">
        <title>Roseomonas sp. nov, a bacterium isolated from an oil production mixture in Yumen Oilfield.</title>
        <authorList>
            <person name="Wu D."/>
        </authorList>
    </citation>
    <scope>NUCLEOTIDE SEQUENCE [LARGE SCALE GENOMIC DNA]</scope>
    <source>
        <strain evidence="3 4">ROY-5-3</strain>
    </source>
</reference>
<dbReference type="PANTHER" id="PTHR11647:SF1">
    <property type="entry name" value="COLLAPSIN RESPONSE MEDIATOR PROTEIN"/>
    <property type="match status" value="1"/>
</dbReference>
<evidence type="ECO:0000256" key="1">
    <source>
        <dbReference type="ARBA" id="ARBA00001947"/>
    </source>
</evidence>
<dbReference type="InterPro" id="IPR006680">
    <property type="entry name" value="Amidohydro-rel"/>
</dbReference>
<dbReference type="PANTHER" id="PTHR11647">
    <property type="entry name" value="HYDRANTOINASE/DIHYDROPYRIMIDINASE FAMILY MEMBER"/>
    <property type="match status" value="1"/>
</dbReference>
<keyword evidence="4" id="KW-1185">Reference proteome</keyword>
<comment type="caution">
    <text evidence="3">The sequence shown here is derived from an EMBL/GenBank/DDBJ whole genome shotgun (WGS) entry which is preliminary data.</text>
</comment>
<accession>A0ABS6H5K0</accession>
<gene>
    <name evidence="3" type="ORF">JJQ90_08110</name>
</gene>
<dbReference type="Proteomes" id="UP000689967">
    <property type="component" value="Unassembled WGS sequence"/>
</dbReference>
<dbReference type="InterPro" id="IPR050378">
    <property type="entry name" value="Metallo-dep_Hydrolases_sf"/>
</dbReference>
<dbReference type="EMBL" id="JAERQM010000002">
    <property type="protein sequence ID" value="MBU8543666.1"/>
    <property type="molecule type" value="Genomic_DNA"/>
</dbReference>
<name>A0ABS6H5K0_9PROT</name>
<proteinExistence type="predicted"/>
<evidence type="ECO:0000259" key="2">
    <source>
        <dbReference type="Pfam" id="PF01979"/>
    </source>
</evidence>
<organism evidence="3 4">
    <name type="scientific">Falsiroseomonas oleicola</name>
    <dbReference type="NCBI Taxonomy" id="2801474"/>
    <lineage>
        <taxon>Bacteria</taxon>
        <taxon>Pseudomonadati</taxon>
        <taxon>Pseudomonadota</taxon>
        <taxon>Alphaproteobacteria</taxon>
        <taxon>Acetobacterales</taxon>
        <taxon>Roseomonadaceae</taxon>
        <taxon>Falsiroseomonas</taxon>
    </lineage>
</organism>
<comment type="cofactor">
    <cofactor evidence="1">
        <name>Zn(2+)</name>
        <dbReference type="ChEBI" id="CHEBI:29105"/>
    </cofactor>
</comment>
<evidence type="ECO:0000313" key="3">
    <source>
        <dbReference type="EMBL" id="MBU8543666.1"/>
    </source>
</evidence>
<sequence>MSRLIIENIGEFFTGDIAAPTAALTSLLIEDGRIAALDPAAVEAARPTCERVIDAAGGAVLPGLVDGHVHPVLGEWTPTQDAIGWIGNYLHGGTTSMVSAGELHIPGLDYGNLSAELVTSIAIVTSATTGRVRWSGVKLSAGTVLLVPGMEEAHFDRLAAAGVRFAKFLFYPFGEDRTEALRYVAQCHARGIRVKVHTGGVSRSGASAVCGYDTLSWLQPDVAAHVSGGPIPMSDVDIEQVVARTGFALEVCTSGNYRSTALLVRLLREKGELHRLTLGTDTPGGTGVIPRGMLRNLLYLASICELTPGQAIAVGTGNTAAAHGLDVGRLEVGRPADIVICGSITGSAGTTVADAVAHGDLPGISHVLVDGVDLVSGRSGQTPPPARPAFFSCCGAGAPSRFRCD</sequence>
<dbReference type="RefSeq" id="WP_216874223.1">
    <property type="nucleotide sequence ID" value="NZ_JAERQM010000002.1"/>
</dbReference>